<dbReference type="Pfam" id="PF10601">
    <property type="entry name" value="zf-LITAF-like"/>
    <property type="match status" value="1"/>
</dbReference>
<sequence length="248" mass="28054">MDKREKIDTSSGNIALNSLFSNIETPEVPYTKNSSRFYESPTVPVDKSLQSPSMRTNLQDTRDTNYSTRRSTFVRKTISPRRTLPKNPFLLGSAVNEINQTDKSVLTQRLQEKLKQLEEEFQSGRKSETSAISRVGESFIAKHEEVPQAKSLETTAPVPWNNSFGEAKFASLMEDENENSDIPTLRWCAFCKGEVMTDICYTNSSKTFWSAVGIFLAGGVFGCFILPYMTHKCKDMKMVCHICKRTLS</sequence>
<keyword evidence="3" id="KW-0812">Transmembrane</keyword>
<evidence type="ECO:0000313" key="5">
    <source>
        <dbReference type="EMBL" id="CAG9311572.1"/>
    </source>
</evidence>
<dbReference type="Proteomes" id="UP001162131">
    <property type="component" value="Unassembled WGS sequence"/>
</dbReference>
<feature type="coiled-coil region" evidence="1">
    <location>
        <begin position="100"/>
        <end position="127"/>
    </location>
</feature>
<name>A0AAU9IE76_9CILI</name>
<evidence type="ECO:0000256" key="2">
    <source>
        <dbReference type="SAM" id="MobiDB-lite"/>
    </source>
</evidence>
<reference evidence="5" key="1">
    <citation type="submission" date="2021-09" db="EMBL/GenBank/DDBJ databases">
        <authorList>
            <consortium name="AG Swart"/>
            <person name="Singh M."/>
            <person name="Singh A."/>
            <person name="Seah K."/>
            <person name="Emmerich C."/>
        </authorList>
    </citation>
    <scope>NUCLEOTIDE SEQUENCE</scope>
    <source>
        <strain evidence="5">ATCC30299</strain>
    </source>
</reference>
<comment type="caution">
    <text evidence="5">The sequence shown here is derived from an EMBL/GenBank/DDBJ whole genome shotgun (WGS) entry which is preliminary data.</text>
</comment>
<protein>
    <recommendedName>
        <fullName evidence="4">LITAF domain-containing protein</fullName>
    </recommendedName>
</protein>
<organism evidence="5 6">
    <name type="scientific">Blepharisma stoltei</name>
    <dbReference type="NCBI Taxonomy" id="1481888"/>
    <lineage>
        <taxon>Eukaryota</taxon>
        <taxon>Sar</taxon>
        <taxon>Alveolata</taxon>
        <taxon>Ciliophora</taxon>
        <taxon>Postciliodesmatophora</taxon>
        <taxon>Heterotrichea</taxon>
        <taxon>Heterotrichida</taxon>
        <taxon>Blepharismidae</taxon>
        <taxon>Blepharisma</taxon>
    </lineage>
</organism>
<feature type="transmembrane region" description="Helical" evidence="3">
    <location>
        <begin position="208"/>
        <end position="228"/>
    </location>
</feature>
<accession>A0AAU9IE76</accession>
<feature type="region of interest" description="Disordered" evidence="2">
    <location>
        <begin position="41"/>
        <end position="60"/>
    </location>
</feature>
<dbReference type="AlphaFoldDB" id="A0AAU9IE76"/>
<keyword evidence="3" id="KW-1133">Transmembrane helix</keyword>
<feature type="compositionally biased region" description="Polar residues" evidence="2">
    <location>
        <begin position="48"/>
        <end position="60"/>
    </location>
</feature>
<gene>
    <name evidence="5" type="ORF">BSTOLATCC_MIC3860</name>
</gene>
<proteinExistence type="predicted"/>
<dbReference type="PROSITE" id="PS51837">
    <property type="entry name" value="LITAF"/>
    <property type="match status" value="1"/>
</dbReference>
<keyword evidence="3" id="KW-0472">Membrane</keyword>
<evidence type="ECO:0000313" key="6">
    <source>
        <dbReference type="Proteomes" id="UP001162131"/>
    </source>
</evidence>
<dbReference type="InterPro" id="IPR006629">
    <property type="entry name" value="LITAF"/>
</dbReference>
<keyword evidence="6" id="KW-1185">Reference proteome</keyword>
<dbReference type="EMBL" id="CAJZBQ010000004">
    <property type="protein sequence ID" value="CAG9311572.1"/>
    <property type="molecule type" value="Genomic_DNA"/>
</dbReference>
<evidence type="ECO:0000256" key="1">
    <source>
        <dbReference type="SAM" id="Coils"/>
    </source>
</evidence>
<feature type="domain" description="LITAF" evidence="4">
    <location>
        <begin position="167"/>
        <end position="248"/>
    </location>
</feature>
<evidence type="ECO:0000259" key="4">
    <source>
        <dbReference type="PROSITE" id="PS51837"/>
    </source>
</evidence>
<evidence type="ECO:0000256" key="3">
    <source>
        <dbReference type="SAM" id="Phobius"/>
    </source>
</evidence>
<keyword evidence="1" id="KW-0175">Coiled coil</keyword>